<dbReference type="PANTHER" id="PTHR43340">
    <property type="entry name" value="HYPOXANTHINE-GUANINE PHOSPHORIBOSYLTRANSFERASE"/>
    <property type="match status" value="1"/>
</dbReference>
<comment type="catalytic activity">
    <reaction evidence="2">
        <text>IMP + diphosphate = hypoxanthine + 5-phospho-alpha-D-ribose 1-diphosphate</text>
        <dbReference type="Rhea" id="RHEA:17973"/>
        <dbReference type="ChEBI" id="CHEBI:17368"/>
        <dbReference type="ChEBI" id="CHEBI:33019"/>
        <dbReference type="ChEBI" id="CHEBI:58017"/>
        <dbReference type="ChEBI" id="CHEBI:58053"/>
        <dbReference type="EC" id="2.4.2.8"/>
    </reaction>
    <physiologicalReaction direction="right-to-left" evidence="2">
        <dbReference type="Rhea" id="RHEA:17975"/>
    </physiologicalReaction>
</comment>
<dbReference type="GO" id="GO:0004422">
    <property type="term" value="F:hypoxanthine phosphoribosyltransferase activity"/>
    <property type="evidence" value="ECO:0007669"/>
    <property type="project" value="TreeGrafter"/>
</dbReference>
<dbReference type="GO" id="GO:0000287">
    <property type="term" value="F:magnesium ion binding"/>
    <property type="evidence" value="ECO:0007669"/>
    <property type="project" value="TreeGrafter"/>
</dbReference>
<dbReference type="RefSeq" id="WP_090415801.1">
    <property type="nucleotide sequence ID" value="NZ_FNOY01000096.1"/>
</dbReference>
<evidence type="ECO:0000256" key="1">
    <source>
        <dbReference type="ARBA" id="ARBA00048811"/>
    </source>
</evidence>
<evidence type="ECO:0000313" key="4">
    <source>
        <dbReference type="EMBL" id="SDY99303.1"/>
    </source>
</evidence>
<dbReference type="Proteomes" id="UP000198640">
    <property type="component" value="Unassembled WGS sequence"/>
</dbReference>
<gene>
    <name evidence="4" type="ORF">SAMN05421881_10964</name>
</gene>
<dbReference type="OrthoDB" id="9802824at2"/>
<comment type="catalytic activity">
    <reaction evidence="1">
        <text>GMP + diphosphate = guanine + 5-phospho-alpha-D-ribose 1-diphosphate</text>
        <dbReference type="Rhea" id="RHEA:25424"/>
        <dbReference type="ChEBI" id="CHEBI:16235"/>
        <dbReference type="ChEBI" id="CHEBI:33019"/>
        <dbReference type="ChEBI" id="CHEBI:58017"/>
        <dbReference type="ChEBI" id="CHEBI:58115"/>
        <dbReference type="EC" id="2.4.2.8"/>
    </reaction>
    <physiologicalReaction direction="right-to-left" evidence="1">
        <dbReference type="Rhea" id="RHEA:25426"/>
    </physiologicalReaction>
</comment>
<evidence type="ECO:0000259" key="3">
    <source>
        <dbReference type="Pfam" id="PF00156"/>
    </source>
</evidence>
<dbReference type="GO" id="GO:0046100">
    <property type="term" value="P:hypoxanthine metabolic process"/>
    <property type="evidence" value="ECO:0007669"/>
    <property type="project" value="TreeGrafter"/>
</dbReference>
<accession>A0A1H3PED0</accession>
<dbReference type="GO" id="GO:0006178">
    <property type="term" value="P:guanine salvage"/>
    <property type="evidence" value="ECO:0007669"/>
    <property type="project" value="TreeGrafter"/>
</dbReference>
<dbReference type="PANTHER" id="PTHR43340:SF1">
    <property type="entry name" value="HYPOXANTHINE PHOSPHORIBOSYLTRANSFERASE"/>
    <property type="match status" value="1"/>
</dbReference>
<dbReference type="GO" id="GO:0032264">
    <property type="term" value="P:IMP salvage"/>
    <property type="evidence" value="ECO:0007669"/>
    <property type="project" value="TreeGrafter"/>
</dbReference>
<dbReference type="EMBL" id="FNOY01000096">
    <property type="protein sequence ID" value="SDY99303.1"/>
    <property type="molecule type" value="Genomic_DNA"/>
</dbReference>
<feature type="domain" description="Phosphoribosyltransferase" evidence="3">
    <location>
        <begin position="15"/>
        <end position="165"/>
    </location>
</feature>
<keyword evidence="4" id="KW-0808">Transferase</keyword>
<dbReference type="STRING" id="44576.SAMN05421881_10964"/>
<sequence length="181" mass="20218">MAENPTPQHILEQSEQLCTAQELAGIIGKMAQDIAKTLSDQCPVVLCVMNGAVIFTGHLLPQLNFPLHFSYVHGTRYHETTQGGELDWKVAPPDDLKDRVVLVLDDVLDEGWTLAAIRERVMKNGARAFYSAVLVDKVIARDKPLQADFAGITLPDRYIFGFGMDIHGMWRNLPTIYALKQ</sequence>
<dbReference type="Pfam" id="PF00156">
    <property type="entry name" value="Pribosyltran"/>
    <property type="match status" value="1"/>
</dbReference>
<dbReference type="CDD" id="cd06223">
    <property type="entry name" value="PRTases_typeI"/>
    <property type="match status" value="1"/>
</dbReference>
<organism evidence="4 5">
    <name type="scientific">Nitrosomonas halophila</name>
    <dbReference type="NCBI Taxonomy" id="44576"/>
    <lineage>
        <taxon>Bacteria</taxon>
        <taxon>Pseudomonadati</taxon>
        <taxon>Pseudomonadota</taxon>
        <taxon>Betaproteobacteria</taxon>
        <taxon>Nitrosomonadales</taxon>
        <taxon>Nitrosomonadaceae</taxon>
        <taxon>Nitrosomonas</taxon>
    </lineage>
</organism>
<dbReference type="NCBIfam" id="NF006605">
    <property type="entry name" value="PRK09162.1"/>
    <property type="match status" value="1"/>
</dbReference>
<proteinExistence type="predicted"/>
<dbReference type="GO" id="GO:0032263">
    <property type="term" value="P:GMP salvage"/>
    <property type="evidence" value="ECO:0007669"/>
    <property type="project" value="TreeGrafter"/>
</dbReference>
<protein>
    <submittedName>
        <fullName evidence="4">Hypoxanthine phosphoribosyltransferase</fullName>
    </submittedName>
</protein>
<reference evidence="4 5" key="1">
    <citation type="submission" date="2016-10" db="EMBL/GenBank/DDBJ databases">
        <authorList>
            <person name="de Groot N.N."/>
        </authorList>
    </citation>
    <scope>NUCLEOTIDE SEQUENCE [LARGE SCALE GENOMIC DNA]</scope>
    <source>
        <strain evidence="4 5">Nm1</strain>
    </source>
</reference>
<dbReference type="InterPro" id="IPR050408">
    <property type="entry name" value="HGPRT"/>
</dbReference>
<dbReference type="Gene3D" id="3.40.50.2020">
    <property type="match status" value="1"/>
</dbReference>
<dbReference type="InterPro" id="IPR000836">
    <property type="entry name" value="PRTase_dom"/>
</dbReference>
<keyword evidence="4" id="KW-0328">Glycosyltransferase</keyword>
<dbReference type="GO" id="GO:0005829">
    <property type="term" value="C:cytosol"/>
    <property type="evidence" value="ECO:0007669"/>
    <property type="project" value="TreeGrafter"/>
</dbReference>
<evidence type="ECO:0000256" key="2">
    <source>
        <dbReference type="ARBA" id="ARBA00049402"/>
    </source>
</evidence>
<keyword evidence="5" id="KW-1185">Reference proteome</keyword>
<evidence type="ECO:0000313" key="5">
    <source>
        <dbReference type="Proteomes" id="UP000198640"/>
    </source>
</evidence>
<dbReference type="AlphaFoldDB" id="A0A1H3PED0"/>
<dbReference type="SUPFAM" id="SSF53271">
    <property type="entry name" value="PRTase-like"/>
    <property type="match status" value="1"/>
</dbReference>
<name>A0A1H3PED0_9PROT</name>
<dbReference type="InterPro" id="IPR029057">
    <property type="entry name" value="PRTase-like"/>
</dbReference>